<evidence type="ECO:0000256" key="10">
    <source>
        <dbReference type="ARBA" id="ARBA00023329"/>
    </source>
</evidence>
<dbReference type="Proteomes" id="UP000190831">
    <property type="component" value="Chromosome G"/>
</dbReference>
<dbReference type="EMBL" id="LT598486">
    <property type="protein sequence ID" value="SCW03251.1"/>
    <property type="molecule type" value="Genomic_DNA"/>
</dbReference>
<evidence type="ECO:0000256" key="4">
    <source>
        <dbReference type="ARBA" id="ARBA00022448"/>
    </source>
</evidence>
<dbReference type="InterPro" id="IPR011012">
    <property type="entry name" value="Longin-like_dom_sf"/>
</dbReference>
<dbReference type="PIRSF" id="PIRSF005992">
    <property type="entry name" value="Clathrin_mu"/>
    <property type="match status" value="1"/>
</dbReference>
<dbReference type="OrthoDB" id="10259133at2759"/>
<accession>A0A1G4MHE0</accession>
<sequence length="471" mass="53120">MINALFIYSLRGELIISKQAKSSAQKSMSEIFRVQVINNLDVRSPVLTLGSTTFHHIRTSGNLWLVAVSRSNADSAAIWEFLYKLNVLMEAYAIHSEEQLKEKFMVCYELLDIVLEDGVPIETELSSVAARMSEKPTVALDNLNMISEEFLSSASKIIPRPRLLRGKSSSFTSQDNFNGMSSTCSWRPSGIKYKKNEVFLDVNERISILVSHDGSILKSYVDGTVEIVTHLSGMPVCRFGLNDALSLNTPFSDAQDLEPNNDIKNKNAIPKAAAGSVILEDCKFHQCVHLDKFHSERIIKFIPPDGSFELMKYHVRENLNLPFKITPIVTIVKSNTVEYRVTLKSLFPSKLTAKDVQLRIPVPPETVDCNVSVSNGKCKFVPEDSALVWQFGKYQGLTENTLSAVTVPMKDSSINIQQWPRPPMSLKFEIMMFSNSGLVVRFFNVSEREQKYSTVKWIKYISKSGAYEIRY</sequence>
<evidence type="ECO:0000256" key="3">
    <source>
        <dbReference type="ARBA" id="ARBA00004277"/>
    </source>
</evidence>
<dbReference type="CDD" id="cd14836">
    <property type="entry name" value="AP2_Mu_N"/>
    <property type="match status" value="1"/>
</dbReference>
<dbReference type="PROSITE" id="PS00991">
    <property type="entry name" value="CLAT_ADAPTOR_M_2"/>
    <property type="match status" value="1"/>
</dbReference>
<dbReference type="InterPro" id="IPR018240">
    <property type="entry name" value="Clathrin_mu_CS"/>
</dbReference>
<dbReference type="Gene3D" id="2.60.40.1170">
    <property type="entry name" value="Mu homology domain, subdomain B"/>
    <property type="match status" value="2"/>
</dbReference>
<dbReference type="OMA" id="VWKIPRI"/>
<evidence type="ECO:0000256" key="1">
    <source>
        <dbReference type="ARBA" id="ARBA00004156"/>
    </source>
</evidence>
<keyword evidence="6" id="KW-0254">Endocytosis</keyword>
<dbReference type="GO" id="GO:0030659">
    <property type="term" value="C:cytoplasmic vesicle membrane"/>
    <property type="evidence" value="ECO:0007669"/>
    <property type="project" value="UniProtKB-SubCell"/>
</dbReference>
<keyword evidence="9" id="KW-0168">Coated pit</keyword>
<dbReference type="PANTHER" id="PTHR10529">
    <property type="entry name" value="AP COMPLEX SUBUNIT MU"/>
    <property type="match status" value="1"/>
</dbReference>
<evidence type="ECO:0000256" key="11">
    <source>
        <dbReference type="PIRNR" id="PIRNR005992"/>
    </source>
</evidence>
<dbReference type="InterPro" id="IPR043532">
    <property type="entry name" value="AP2_Mu_N"/>
</dbReference>
<keyword evidence="8" id="KW-0472">Membrane</keyword>
<dbReference type="STRING" id="4955.A0A1G4MHE0"/>
<gene>
    <name evidence="13" type="ORF">LAFE_0G06326G</name>
</gene>
<dbReference type="AlphaFoldDB" id="A0A1G4MHE0"/>
<reference evidence="13 14" key="1">
    <citation type="submission" date="2016-03" db="EMBL/GenBank/DDBJ databases">
        <authorList>
            <person name="Devillers H."/>
        </authorList>
    </citation>
    <scope>NUCLEOTIDE SEQUENCE [LARGE SCALE GENOMIC DNA]</scope>
    <source>
        <strain evidence="13">CBS 6772</strain>
    </source>
</reference>
<evidence type="ECO:0000313" key="13">
    <source>
        <dbReference type="EMBL" id="SCW03251.1"/>
    </source>
</evidence>
<dbReference type="Gene3D" id="3.30.450.60">
    <property type="match status" value="1"/>
</dbReference>
<comment type="subcellular location">
    <subcellularLocation>
        <location evidence="2">Cell membrane</location>
    </subcellularLocation>
    <subcellularLocation>
        <location evidence="1">Cytoplasmic vesicle membrane</location>
    </subcellularLocation>
    <subcellularLocation>
        <location evidence="3">Membrane</location>
        <location evidence="3">Coated pit</location>
        <topology evidence="3">Peripheral membrane protein</topology>
        <orientation evidence="3">Cytoplasmic side</orientation>
    </subcellularLocation>
</comment>
<keyword evidence="5" id="KW-1003">Cell membrane</keyword>
<dbReference type="SUPFAM" id="SSF64356">
    <property type="entry name" value="SNARE-like"/>
    <property type="match status" value="1"/>
</dbReference>
<organism evidence="13 14">
    <name type="scientific">Lachancea fermentati</name>
    <name type="common">Zygosaccharomyces fermentati</name>
    <dbReference type="NCBI Taxonomy" id="4955"/>
    <lineage>
        <taxon>Eukaryota</taxon>
        <taxon>Fungi</taxon>
        <taxon>Dikarya</taxon>
        <taxon>Ascomycota</taxon>
        <taxon>Saccharomycotina</taxon>
        <taxon>Saccharomycetes</taxon>
        <taxon>Saccharomycetales</taxon>
        <taxon>Saccharomycetaceae</taxon>
        <taxon>Lachancea</taxon>
    </lineage>
</organism>
<evidence type="ECO:0000259" key="12">
    <source>
        <dbReference type="PROSITE" id="PS51072"/>
    </source>
</evidence>
<dbReference type="PRINTS" id="PR00314">
    <property type="entry name" value="CLATHRINADPT"/>
</dbReference>
<proteinExistence type="inferred from homology"/>
<evidence type="ECO:0000256" key="7">
    <source>
        <dbReference type="ARBA" id="ARBA00022927"/>
    </source>
</evidence>
<evidence type="ECO:0000256" key="2">
    <source>
        <dbReference type="ARBA" id="ARBA00004236"/>
    </source>
</evidence>
<evidence type="ECO:0000256" key="9">
    <source>
        <dbReference type="ARBA" id="ARBA00023176"/>
    </source>
</evidence>
<dbReference type="GO" id="GO:0006897">
    <property type="term" value="P:endocytosis"/>
    <property type="evidence" value="ECO:0007669"/>
    <property type="project" value="UniProtKB-KW"/>
</dbReference>
<keyword evidence="4 11" id="KW-0813">Transport</keyword>
<dbReference type="InterPro" id="IPR036168">
    <property type="entry name" value="AP2_Mu_C_sf"/>
</dbReference>
<dbReference type="CDD" id="cd09251">
    <property type="entry name" value="AP-2_Mu2_Cterm"/>
    <property type="match status" value="1"/>
</dbReference>
<protein>
    <submittedName>
        <fullName evidence="13">LAFE_0G06326g1_1</fullName>
    </submittedName>
</protein>
<name>A0A1G4MHE0_LACFM</name>
<dbReference type="InterPro" id="IPR043512">
    <property type="entry name" value="Mu2_C"/>
</dbReference>
<comment type="similarity">
    <text evidence="11">Belongs to the adaptor complexes medium subunit family.</text>
</comment>
<keyword evidence="7 11" id="KW-0653">Protein transport</keyword>
<evidence type="ECO:0000256" key="8">
    <source>
        <dbReference type="ARBA" id="ARBA00023136"/>
    </source>
</evidence>
<dbReference type="GO" id="GO:0005905">
    <property type="term" value="C:clathrin-coated pit"/>
    <property type="evidence" value="ECO:0007669"/>
    <property type="project" value="UniProtKB-KW"/>
</dbReference>
<dbReference type="GO" id="GO:0006886">
    <property type="term" value="P:intracellular protein transport"/>
    <property type="evidence" value="ECO:0007669"/>
    <property type="project" value="UniProtKB-UniRule"/>
</dbReference>
<dbReference type="InterPro" id="IPR028565">
    <property type="entry name" value="MHD"/>
</dbReference>
<keyword evidence="14" id="KW-1185">Reference proteome</keyword>
<keyword evidence="10" id="KW-0968">Cytoplasmic vesicle</keyword>
<evidence type="ECO:0000256" key="5">
    <source>
        <dbReference type="ARBA" id="ARBA00022475"/>
    </source>
</evidence>
<feature type="domain" description="MHD" evidence="12">
    <location>
        <begin position="195"/>
        <end position="470"/>
    </location>
</feature>
<dbReference type="InterPro" id="IPR001392">
    <property type="entry name" value="Clathrin_mu"/>
</dbReference>
<dbReference type="InterPro" id="IPR050431">
    <property type="entry name" value="Adaptor_comp_med_subunit"/>
</dbReference>
<dbReference type="GO" id="GO:0030131">
    <property type="term" value="C:clathrin adaptor complex"/>
    <property type="evidence" value="ECO:0007669"/>
    <property type="project" value="UniProtKB-UniRule"/>
</dbReference>
<dbReference type="SUPFAM" id="SSF49447">
    <property type="entry name" value="Second domain of Mu2 adaptin subunit (ap50) of ap2 adaptor"/>
    <property type="match status" value="1"/>
</dbReference>
<evidence type="ECO:0000313" key="14">
    <source>
        <dbReference type="Proteomes" id="UP000190831"/>
    </source>
</evidence>
<dbReference type="GO" id="GO:0005886">
    <property type="term" value="C:plasma membrane"/>
    <property type="evidence" value="ECO:0007669"/>
    <property type="project" value="UniProtKB-SubCell"/>
</dbReference>
<evidence type="ECO:0000256" key="6">
    <source>
        <dbReference type="ARBA" id="ARBA00022583"/>
    </source>
</evidence>
<dbReference type="PROSITE" id="PS51072">
    <property type="entry name" value="MHD"/>
    <property type="match status" value="1"/>
</dbReference>
<dbReference type="Pfam" id="PF00928">
    <property type="entry name" value="Adap_comp_sub"/>
    <property type="match status" value="1"/>
</dbReference>